<proteinExistence type="predicted"/>
<name>A0A3B0CBG3_9FLAO</name>
<evidence type="ECO:0008006" key="3">
    <source>
        <dbReference type="Google" id="ProtNLM"/>
    </source>
</evidence>
<comment type="caution">
    <text evidence="1">The sequence shown here is derived from an EMBL/GenBank/DDBJ whole genome shotgun (WGS) entry which is preliminary data.</text>
</comment>
<dbReference type="RefSeq" id="WP_120710410.1">
    <property type="nucleotide sequence ID" value="NZ_CANMKH010000006.1"/>
</dbReference>
<gene>
    <name evidence="1" type="ORF">D7Z94_05040</name>
</gene>
<dbReference type="OrthoDB" id="1451652at2"/>
<dbReference type="PROSITE" id="PS51257">
    <property type="entry name" value="PROKAR_LIPOPROTEIN"/>
    <property type="match status" value="1"/>
</dbReference>
<sequence length="117" mass="13482">MKSVGHVLSLFLLLGFFISCDEDNCCANPLVGRFVHEIPDCSNQQTCIEFVHFLDVSRANIRFDGGDTAYRFNYRVEDGEVFLEQEPTSSFALHFHFRIIDSQTLQRSDNGDLWKRS</sequence>
<evidence type="ECO:0000313" key="2">
    <source>
        <dbReference type="Proteomes" id="UP000276603"/>
    </source>
</evidence>
<reference evidence="1 2" key="1">
    <citation type="submission" date="2018-10" db="EMBL/GenBank/DDBJ databases">
        <title>Ulvibacterium marinum gen. nov., sp. nov., a novel marine bacterium of the family Flavobacteriaceae, isolated from a culture of the green alga Ulva prolifera.</title>
        <authorList>
            <person name="Zhang Z."/>
        </authorList>
    </citation>
    <scope>NUCLEOTIDE SEQUENCE [LARGE SCALE GENOMIC DNA]</scope>
    <source>
        <strain evidence="1 2">CCMM003</strain>
    </source>
</reference>
<dbReference type="Proteomes" id="UP000276603">
    <property type="component" value="Unassembled WGS sequence"/>
</dbReference>
<keyword evidence="2" id="KW-1185">Reference proteome</keyword>
<dbReference type="AlphaFoldDB" id="A0A3B0CBG3"/>
<dbReference type="EMBL" id="RBCJ01000001">
    <property type="protein sequence ID" value="RKN83203.1"/>
    <property type="molecule type" value="Genomic_DNA"/>
</dbReference>
<organism evidence="1 2">
    <name type="scientific">Ulvibacterium marinum</name>
    <dbReference type="NCBI Taxonomy" id="2419782"/>
    <lineage>
        <taxon>Bacteria</taxon>
        <taxon>Pseudomonadati</taxon>
        <taxon>Bacteroidota</taxon>
        <taxon>Flavobacteriia</taxon>
        <taxon>Flavobacteriales</taxon>
        <taxon>Flavobacteriaceae</taxon>
        <taxon>Ulvibacterium</taxon>
    </lineage>
</organism>
<evidence type="ECO:0000313" key="1">
    <source>
        <dbReference type="EMBL" id="RKN83203.1"/>
    </source>
</evidence>
<protein>
    <recommendedName>
        <fullName evidence="3">DUF4377 domain-containing protein</fullName>
    </recommendedName>
</protein>
<accession>A0A3B0CBG3</accession>